<comment type="caution">
    <text evidence="1">The sequence shown here is derived from an EMBL/GenBank/DDBJ whole genome shotgun (WGS) entry which is preliminary data.</text>
</comment>
<dbReference type="Proteomes" id="UP000050474">
    <property type="component" value="Unassembled WGS sequence"/>
</dbReference>
<organism evidence="1 2">
    <name type="scientific">Pseudomonas syringae pv. tagetis</name>
    <dbReference type="NCBI Taxonomy" id="129140"/>
    <lineage>
        <taxon>Bacteria</taxon>
        <taxon>Pseudomonadati</taxon>
        <taxon>Pseudomonadota</taxon>
        <taxon>Gammaproteobacteria</taxon>
        <taxon>Pseudomonadales</taxon>
        <taxon>Pseudomonadaceae</taxon>
        <taxon>Pseudomonas</taxon>
    </lineage>
</organism>
<evidence type="ECO:0000313" key="2">
    <source>
        <dbReference type="Proteomes" id="UP000050474"/>
    </source>
</evidence>
<name>A0A0N8T1R8_9PSED</name>
<protein>
    <submittedName>
        <fullName evidence="1">Uncharacterized protein</fullName>
    </submittedName>
</protein>
<sequence>MAASCLQRVEITTPRRLPPGRFLGRCGLLAQELNAPSRFMRLRSCQPGPGTEPEWLRLLSTWLGRLRPGERQRTEQP</sequence>
<proteinExistence type="predicted"/>
<gene>
    <name evidence="1" type="ORF">ALO44_100758</name>
</gene>
<accession>A0A0N8T1R8</accession>
<dbReference type="EMBL" id="LJRM01000188">
    <property type="protein sequence ID" value="KPY80752.1"/>
    <property type="molecule type" value="Genomic_DNA"/>
</dbReference>
<dbReference type="AlphaFoldDB" id="A0A0N8T1R8"/>
<evidence type="ECO:0000313" key="1">
    <source>
        <dbReference type="EMBL" id="KPY80752.1"/>
    </source>
</evidence>
<reference evidence="1 2" key="1">
    <citation type="submission" date="2015-09" db="EMBL/GenBank/DDBJ databases">
        <title>Genome announcement of multiple Pseudomonas syringae strains.</title>
        <authorList>
            <person name="Thakur S."/>
            <person name="Wang P.W."/>
            <person name="Gong Y."/>
            <person name="Weir B.S."/>
            <person name="Guttman D.S."/>
        </authorList>
    </citation>
    <scope>NUCLEOTIDE SEQUENCE [LARGE SCALE GENOMIC DNA]</scope>
    <source>
        <strain evidence="1 2">ICMP4091</strain>
    </source>
</reference>